<feature type="compositionally biased region" description="Low complexity" evidence="1">
    <location>
        <begin position="120"/>
        <end position="142"/>
    </location>
</feature>
<sequence length="234" mass="24423">FPVAGSGRRARGLGHGRGGGHDGLHRVGSRARDGASPARAPRASGCARVDRHAHPRPRDPPGRCLLRGDRDHAAGVRRGPRGGGVGRSAARPACPRQRGGRSGVRRLHAAAGVAGLLRPPGRAAAAGLPPARRGRAAAGDGRAALRRRSGDRAAAGHRLPAGERRGARGDGHRGLHLEHHRAGRGHRRRQRAHRRPGGGRRLAERVPGGGGRRAGRRGNRAGTAADARRRGSRL</sequence>
<proteinExistence type="predicted"/>
<feature type="non-terminal residue" evidence="2">
    <location>
        <position position="1"/>
    </location>
</feature>
<organism evidence="2">
    <name type="scientific">uncultured Solirubrobacteraceae bacterium</name>
    <dbReference type="NCBI Taxonomy" id="1162706"/>
    <lineage>
        <taxon>Bacteria</taxon>
        <taxon>Bacillati</taxon>
        <taxon>Actinomycetota</taxon>
        <taxon>Thermoleophilia</taxon>
        <taxon>Solirubrobacterales</taxon>
        <taxon>Solirubrobacteraceae</taxon>
        <taxon>environmental samples</taxon>
    </lineage>
</organism>
<dbReference type="AlphaFoldDB" id="A0A6J4SSV7"/>
<feature type="non-terminal residue" evidence="2">
    <location>
        <position position="234"/>
    </location>
</feature>
<feature type="compositionally biased region" description="Basic and acidic residues" evidence="1">
    <location>
        <begin position="48"/>
        <end position="74"/>
    </location>
</feature>
<feature type="compositionally biased region" description="Basic and acidic residues" evidence="1">
    <location>
        <begin position="19"/>
        <end position="33"/>
    </location>
</feature>
<evidence type="ECO:0000256" key="1">
    <source>
        <dbReference type="SAM" id="MobiDB-lite"/>
    </source>
</evidence>
<reference evidence="2" key="1">
    <citation type="submission" date="2020-02" db="EMBL/GenBank/DDBJ databases">
        <authorList>
            <person name="Meier V. D."/>
        </authorList>
    </citation>
    <scope>NUCLEOTIDE SEQUENCE</scope>
    <source>
        <strain evidence="2">AVDCRST_MAG69</strain>
    </source>
</reference>
<protein>
    <submittedName>
        <fullName evidence="2">Uncharacterized protein</fullName>
    </submittedName>
</protein>
<feature type="compositionally biased region" description="Basic and acidic residues" evidence="1">
    <location>
        <begin position="160"/>
        <end position="177"/>
    </location>
</feature>
<accession>A0A6J4SSV7</accession>
<name>A0A6J4SSV7_9ACTN</name>
<feature type="region of interest" description="Disordered" evidence="1">
    <location>
        <begin position="1"/>
        <end position="105"/>
    </location>
</feature>
<evidence type="ECO:0000313" key="2">
    <source>
        <dbReference type="EMBL" id="CAA9504453.1"/>
    </source>
</evidence>
<gene>
    <name evidence="2" type="ORF">AVDCRST_MAG69-2096</name>
</gene>
<feature type="compositionally biased region" description="Basic residues" evidence="1">
    <location>
        <begin position="178"/>
        <end position="198"/>
    </location>
</feature>
<dbReference type="EMBL" id="CADCVP010000225">
    <property type="protein sequence ID" value="CAA9504453.1"/>
    <property type="molecule type" value="Genomic_DNA"/>
</dbReference>
<feature type="region of interest" description="Disordered" evidence="1">
    <location>
        <begin position="120"/>
        <end position="234"/>
    </location>
</feature>